<dbReference type="InterPro" id="IPR029068">
    <property type="entry name" value="Glyas_Bleomycin-R_OHBP_Dase"/>
</dbReference>
<proteinExistence type="predicted"/>
<dbReference type="AlphaFoldDB" id="A0AAD4L0R4"/>
<dbReference type="SUPFAM" id="SSF54593">
    <property type="entry name" value="Glyoxalase/Bleomycin resistance protein/Dihydroxybiphenyl dioxygenase"/>
    <property type="match status" value="1"/>
</dbReference>
<dbReference type="InterPro" id="IPR052164">
    <property type="entry name" value="Anthracycline_SecMetBiosynth"/>
</dbReference>
<sequence>MSSQEDSDPCRFGEVCWLEIPVKDPSRALPFYREVFGWDCKDEGLDSKDPGVMKIFFFSSKGGNTQGCFMHVEPNNFLATSLAPMNENKERWAVTTTFAVASVDETLRKVEQSGGRVYLPKRAIGGDMGFYGRFVDTEGSVHGVHSMKE</sequence>
<dbReference type="Pfam" id="PF00903">
    <property type="entry name" value="Glyoxalase"/>
    <property type="match status" value="1"/>
</dbReference>
<keyword evidence="3" id="KW-1185">Reference proteome</keyword>
<dbReference type="InterPro" id="IPR004360">
    <property type="entry name" value="Glyas_Fos-R_dOase_dom"/>
</dbReference>
<dbReference type="Gene3D" id="3.10.180.10">
    <property type="entry name" value="2,3-Dihydroxybiphenyl 1,2-Dioxygenase, domain 1"/>
    <property type="match status" value="1"/>
</dbReference>
<evidence type="ECO:0000313" key="2">
    <source>
        <dbReference type="EMBL" id="KAH8704108.1"/>
    </source>
</evidence>
<dbReference type="EMBL" id="JAJTJA010000002">
    <property type="protein sequence ID" value="KAH8704108.1"/>
    <property type="molecule type" value="Genomic_DNA"/>
</dbReference>
<feature type="domain" description="Glyoxalase/fosfomycin resistance/dioxygenase" evidence="1">
    <location>
        <begin position="17"/>
        <end position="138"/>
    </location>
</feature>
<evidence type="ECO:0000313" key="3">
    <source>
        <dbReference type="Proteomes" id="UP001201262"/>
    </source>
</evidence>
<name>A0AAD4L0R4_9EURO</name>
<protein>
    <submittedName>
        <fullName evidence="2">Glyoxalase/bleomycin resistance protein/dioxygenase</fullName>
    </submittedName>
</protein>
<gene>
    <name evidence="2" type="ORF">BGW36DRAFT_423634</name>
</gene>
<organism evidence="2 3">
    <name type="scientific">Talaromyces proteolyticus</name>
    <dbReference type="NCBI Taxonomy" id="1131652"/>
    <lineage>
        <taxon>Eukaryota</taxon>
        <taxon>Fungi</taxon>
        <taxon>Dikarya</taxon>
        <taxon>Ascomycota</taxon>
        <taxon>Pezizomycotina</taxon>
        <taxon>Eurotiomycetes</taxon>
        <taxon>Eurotiomycetidae</taxon>
        <taxon>Eurotiales</taxon>
        <taxon>Trichocomaceae</taxon>
        <taxon>Talaromyces</taxon>
        <taxon>Talaromyces sect. Bacilispori</taxon>
    </lineage>
</organism>
<evidence type="ECO:0000259" key="1">
    <source>
        <dbReference type="Pfam" id="PF00903"/>
    </source>
</evidence>
<dbReference type="RefSeq" id="XP_046077126.1">
    <property type="nucleotide sequence ID" value="XM_046219859.1"/>
</dbReference>
<dbReference type="GeneID" id="70250146"/>
<dbReference type="CDD" id="cd07247">
    <property type="entry name" value="SgaA_N_like"/>
    <property type="match status" value="1"/>
</dbReference>
<reference evidence="2" key="1">
    <citation type="submission" date="2021-12" db="EMBL/GenBank/DDBJ databases">
        <title>Convergent genome expansion in fungi linked to evolution of root-endophyte symbiosis.</title>
        <authorList>
            <consortium name="DOE Joint Genome Institute"/>
            <person name="Ke Y.-H."/>
            <person name="Bonito G."/>
            <person name="Liao H.-L."/>
            <person name="Looney B."/>
            <person name="Rojas-Flechas A."/>
            <person name="Nash J."/>
            <person name="Hameed K."/>
            <person name="Schadt C."/>
            <person name="Martin F."/>
            <person name="Crous P.W."/>
            <person name="Miettinen O."/>
            <person name="Magnuson J.K."/>
            <person name="Labbe J."/>
            <person name="Jacobson D."/>
            <person name="Doktycz M.J."/>
            <person name="Veneault-Fourrey C."/>
            <person name="Kuo A."/>
            <person name="Mondo S."/>
            <person name="Calhoun S."/>
            <person name="Riley R."/>
            <person name="Ohm R."/>
            <person name="LaButti K."/>
            <person name="Andreopoulos B."/>
            <person name="Pangilinan J."/>
            <person name="Nolan M."/>
            <person name="Tritt A."/>
            <person name="Clum A."/>
            <person name="Lipzen A."/>
            <person name="Daum C."/>
            <person name="Barry K."/>
            <person name="Grigoriev I.V."/>
            <person name="Vilgalys R."/>
        </authorList>
    </citation>
    <scope>NUCLEOTIDE SEQUENCE</scope>
    <source>
        <strain evidence="2">PMI_201</strain>
    </source>
</reference>
<accession>A0AAD4L0R4</accession>
<dbReference type="Proteomes" id="UP001201262">
    <property type="component" value="Unassembled WGS sequence"/>
</dbReference>
<comment type="caution">
    <text evidence="2">The sequence shown here is derived from an EMBL/GenBank/DDBJ whole genome shotgun (WGS) entry which is preliminary data.</text>
</comment>
<dbReference type="PANTHER" id="PTHR33993">
    <property type="entry name" value="GLYOXALASE-RELATED"/>
    <property type="match status" value="1"/>
</dbReference>